<accession>H9ULZ6</accession>
<sequence>MKRVPFLILVLCIVTGGNAMYGLDVSATAELGVLRALHHTIQIGESGYRFDYVENGGQEILLPYTRYELELRAGDRHEISFLYQPLTLVTRTRVDRSDGIQIDDVRFADDTPLDLRYGFDFYRGTYRYRIISDSTWQVSAGVGLQIRNASIIFDGYQQHDNNELTEARVVSQDLGPVPVLSSAIHRNFGNGFYIEGTIDGFYAPIRYLNLRDVDVIGWLYDAAIRVGFSADERADVYTSVRFLGGGSDGTGRERELWTQSRLEPRYTSNNLNLAVMSFGVRLR</sequence>
<dbReference type="STRING" id="889378.Spiaf_2509"/>
<dbReference type="EMBL" id="CP003282">
    <property type="protein sequence ID" value="AFG38539.1"/>
    <property type="molecule type" value="Genomic_DNA"/>
</dbReference>
<reference evidence="2" key="1">
    <citation type="journal article" date="2013" name="Stand. Genomic Sci.">
        <title>Complete genome sequence of the halophilic bacterium Spirochaeta africana type strain (Z-7692(T)) from the alkaline Lake Magadi in the East African Rift.</title>
        <authorList>
            <person name="Liolos K."/>
            <person name="Abt B."/>
            <person name="Scheuner C."/>
            <person name="Teshima H."/>
            <person name="Held B."/>
            <person name="Lapidus A."/>
            <person name="Nolan M."/>
            <person name="Lucas S."/>
            <person name="Deshpande S."/>
            <person name="Cheng J.F."/>
            <person name="Tapia R."/>
            <person name="Goodwin L.A."/>
            <person name="Pitluck S."/>
            <person name="Pagani I."/>
            <person name="Ivanova N."/>
            <person name="Mavromatis K."/>
            <person name="Mikhailova N."/>
            <person name="Huntemann M."/>
            <person name="Pati A."/>
            <person name="Chen A."/>
            <person name="Palaniappan K."/>
            <person name="Land M."/>
            <person name="Rohde M."/>
            <person name="Tindall B.J."/>
            <person name="Detter J.C."/>
            <person name="Goker M."/>
            <person name="Bristow J."/>
            <person name="Eisen J.A."/>
            <person name="Markowitz V."/>
            <person name="Hugenholtz P."/>
            <person name="Woyke T."/>
            <person name="Klenk H.P."/>
            <person name="Kyrpides N.C."/>
        </authorList>
    </citation>
    <scope>NUCLEOTIDE SEQUENCE</scope>
    <source>
        <strain evidence="2">ATCC 700263 / DSM 8902 / Z-7692</strain>
    </source>
</reference>
<keyword evidence="2" id="KW-1185">Reference proteome</keyword>
<dbReference type="PATRIC" id="fig|889378.3.peg.2485"/>
<dbReference type="OrthoDB" id="369149at2"/>
<evidence type="ECO:0008006" key="3">
    <source>
        <dbReference type="Google" id="ProtNLM"/>
    </source>
</evidence>
<evidence type="ECO:0000313" key="1">
    <source>
        <dbReference type="EMBL" id="AFG38539.1"/>
    </source>
</evidence>
<dbReference type="AlphaFoldDB" id="H9ULZ6"/>
<dbReference type="HOGENOM" id="CLU_085039_0_0_12"/>
<proteinExistence type="predicted"/>
<gene>
    <name evidence="1" type="ordered locus">Spiaf_2509</name>
</gene>
<name>H9ULZ6_SPIAZ</name>
<protein>
    <recommendedName>
        <fullName evidence="3">Outer membrane protein beta-barrel domain-containing protein</fullName>
    </recommendedName>
</protein>
<organism evidence="1 2">
    <name type="scientific">Spirochaeta africana (strain ATCC 700263 / DSM 8902 / Z-7692)</name>
    <dbReference type="NCBI Taxonomy" id="889378"/>
    <lineage>
        <taxon>Bacteria</taxon>
        <taxon>Pseudomonadati</taxon>
        <taxon>Spirochaetota</taxon>
        <taxon>Spirochaetia</taxon>
        <taxon>Spirochaetales</taxon>
        <taxon>Spirochaetaceae</taxon>
        <taxon>Spirochaeta</taxon>
    </lineage>
</organism>
<dbReference type="KEGG" id="sfc:Spiaf_2509"/>
<dbReference type="RefSeq" id="WP_014456521.1">
    <property type="nucleotide sequence ID" value="NC_017098.1"/>
</dbReference>
<dbReference type="eggNOG" id="ENOG5030YAD">
    <property type="taxonomic scope" value="Bacteria"/>
</dbReference>
<evidence type="ECO:0000313" key="2">
    <source>
        <dbReference type="Proteomes" id="UP000007383"/>
    </source>
</evidence>
<dbReference type="Proteomes" id="UP000007383">
    <property type="component" value="Chromosome"/>
</dbReference>